<evidence type="ECO:0000259" key="3">
    <source>
        <dbReference type="PROSITE" id="PS50850"/>
    </source>
</evidence>
<organism evidence="4 5">
    <name type="scientific">Octopus vulgaris</name>
    <name type="common">Common octopus</name>
    <dbReference type="NCBI Taxonomy" id="6645"/>
    <lineage>
        <taxon>Eukaryota</taxon>
        <taxon>Metazoa</taxon>
        <taxon>Spiralia</taxon>
        <taxon>Lophotrochozoa</taxon>
        <taxon>Mollusca</taxon>
        <taxon>Cephalopoda</taxon>
        <taxon>Coleoidea</taxon>
        <taxon>Octopodiformes</taxon>
        <taxon>Octopoda</taxon>
        <taxon>Incirrata</taxon>
        <taxon>Octopodidae</taxon>
        <taxon>Octopus</taxon>
    </lineage>
</organism>
<evidence type="ECO:0000256" key="1">
    <source>
        <dbReference type="ARBA" id="ARBA00004141"/>
    </source>
</evidence>
<dbReference type="InterPro" id="IPR011701">
    <property type="entry name" value="MFS"/>
</dbReference>
<dbReference type="InterPro" id="IPR020846">
    <property type="entry name" value="MFS_dom"/>
</dbReference>
<dbReference type="InterPro" id="IPR036259">
    <property type="entry name" value="MFS_trans_sf"/>
</dbReference>
<feature type="transmembrane region" description="Helical" evidence="2">
    <location>
        <begin position="104"/>
        <end position="122"/>
    </location>
</feature>
<dbReference type="GO" id="GO:0008028">
    <property type="term" value="F:monocarboxylic acid transmembrane transporter activity"/>
    <property type="evidence" value="ECO:0007669"/>
    <property type="project" value="TreeGrafter"/>
</dbReference>
<dbReference type="AlphaFoldDB" id="A0AA36ATN1"/>
<keyword evidence="5" id="KW-1185">Reference proteome</keyword>
<dbReference type="Pfam" id="PF07690">
    <property type="entry name" value="MFS_1"/>
    <property type="match status" value="1"/>
</dbReference>
<feature type="transmembrane region" description="Helical" evidence="2">
    <location>
        <begin position="333"/>
        <end position="353"/>
    </location>
</feature>
<comment type="subcellular location">
    <subcellularLocation>
        <location evidence="1">Membrane</location>
        <topology evidence="1">Multi-pass membrane protein</topology>
    </subcellularLocation>
</comment>
<dbReference type="InterPro" id="IPR050327">
    <property type="entry name" value="Proton-linked_MCT"/>
</dbReference>
<name>A0AA36ATN1_OCTVU</name>
<feature type="transmembrane region" description="Helical" evidence="2">
    <location>
        <begin position="35"/>
        <end position="57"/>
    </location>
</feature>
<feature type="transmembrane region" description="Helical" evidence="2">
    <location>
        <begin position="194"/>
        <end position="212"/>
    </location>
</feature>
<dbReference type="PANTHER" id="PTHR11360">
    <property type="entry name" value="MONOCARBOXYLATE TRANSPORTER"/>
    <property type="match status" value="1"/>
</dbReference>
<keyword evidence="2" id="KW-1133">Transmembrane helix</keyword>
<feature type="transmembrane region" description="Helical" evidence="2">
    <location>
        <begin position="267"/>
        <end position="286"/>
    </location>
</feature>
<dbReference type="PANTHER" id="PTHR11360:SF284">
    <property type="entry name" value="EG:103B4.3 PROTEIN-RELATED"/>
    <property type="match status" value="1"/>
</dbReference>
<feature type="transmembrane region" description="Helical" evidence="2">
    <location>
        <begin position="402"/>
        <end position="421"/>
    </location>
</feature>
<evidence type="ECO:0000313" key="4">
    <source>
        <dbReference type="EMBL" id="CAI9721047.1"/>
    </source>
</evidence>
<evidence type="ECO:0000256" key="2">
    <source>
        <dbReference type="SAM" id="Phobius"/>
    </source>
</evidence>
<evidence type="ECO:0000313" key="5">
    <source>
        <dbReference type="Proteomes" id="UP001162480"/>
    </source>
</evidence>
<feature type="transmembrane region" description="Helical" evidence="2">
    <location>
        <begin position="77"/>
        <end position="97"/>
    </location>
</feature>
<gene>
    <name evidence="4" type="ORF">OCTVUL_1B004756</name>
</gene>
<protein>
    <submittedName>
        <fullName evidence="4">Monocarboxylate transporter 14</fullName>
    </submittedName>
</protein>
<keyword evidence="2" id="KW-0812">Transmembrane</keyword>
<feature type="transmembrane region" description="Helical" evidence="2">
    <location>
        <begin position="359"/>
        <end position="381"/>
    </location>
</feature>
<dbReference type="Proteomes" id="UP001162480">
    <property type="component" value="Chromosome 4"/>
</dbReference>
<keyword evidence="2" id="KW-0472">Membrane</keyword>
<dbReference type="SUPFAM" id="SSF103473">
    <property type="entry name" value="MFS general substrate transporter"/>
    <property type="match status" value="1"/>
</dbReference>
<feature type="transmembrane region" description="Helical" evidence="2">
    <location>
        <begin position="159"/>
        <end position="182"/>
    </location>
</feature>
<feature type="transmembrane region" description="Helical" evidence="2">
    <location>
        <begin position="128"/>
        <end position="147"/>
    </location>
</feature>
<feature type="domain" description="Major facilitator superfamily (MFS) profile" evidence="3">
    <location>
        <begin position="266"/>
        <end position="473"/>
    </location>
</feature>
<feature type="transmembrane region" description="Helical" evidence="2">
    <location>
        <begin position="306"/>
        <end position="326"/>
    </location>
</feature>
<dbReference type="PROSITE" id="PS50850">
    <property type="entry name" value="MFS"/>
    <property type="match status" value="1"/>
</dbReference>
<feature type="transmembrane region" description="Helical" evidence="2">
    <location>
        <begin position="433"/>
        <end position="456"/>
    </location>
</feature>
<accession>A0AA36ATN1</accession>
<proteinExistence type="predicted"/>
<dbReference type="EMBL" id="OX597817">
    <property type="protein sequence ID" value="CAI9721047.1"/>
    <property type="molecule type" value="Genomic_DNA"/>
</dbReference>
<dbReference type="Gene3D" id="1.20.1250.20">
    <property type="entry name" value="MFS general substrate transporter like domains"/>
    <property type="match status" value="2"/>
</dbReference>
<reference evidence="4" key="1">
    <citation type="submission" date="2023-08" db="EMBL/GenBank/DDBJ databases">
        <authorList>
            <person name="Alioto T."/>
            <person name="Alioto T."/>
            <person name="Gomez Garrido J."/>
        </authorList>
    </citation>
    <scope>NUCLEOTIDE SEQUENCE</scope>
</reference>
<dbReference type="GO" id="GO:0016020">
    <property type="term" value="C:membrane"/>
    <property type="evidence" value="ECO:0007669"/>
    <property type="project" value="UniProtKB-SubCell"/>
</dbReference>
<sequence>MRNQSPKSKPFQVYPINGTSMFGAKPFYGNEENKWGWLLVMAAFFNQMIAVGGGFSLGIYHLEFRKYFQGTSAEVSLVSSICIGSLMGAGPIVSYLVTKFDSGLVTILGAILSTASMIGAIFCEKLILLYITFGFLTGFGLCMSYLPSTILVGLYFKQYCSLATGMISIGIGLGELVFPFLYTYIINVFTWKGSLFILAGIFLNMCMPAFLIRPLSNYEEKFAPEPLEIVKKDFSELNKELQTIIIPDTHTTNEQPKSLRLFGNIKFSVYFLNILLWNAGTIILYFQGLEFLQDEIGYNKETISSIMSAVGIGNVFGSLFGGILGNVSCCDKVIIYAIFHLVNGLSAILFVYVNRYKTFIFLAIIFGLTLGGILGIMYVIAVELVSHKSSSIEKVRADWTTVAGYVMLANGIGCFLGPPFGGWLHDITGSYTLPLYACGGITIFGGFTMLLLKLVVSGGASWSSLFINTITAD</sequence>